<reference evidence="8" key="1">
    <citation type="journal article" date="2019" name="Int. J. Syst. Evol. Microbiol.">
        <title>The Global Catalogue of Microorganisms (GCM) 10K type strain sequencing project: providing services to taxonomists for standard genome sequencing and annotation.</title>
        <authorList>
            <consortium name="The Broad Institute Genomics Platform"/>
            <consortium name="The Broad Institute Genome Sequencing Center for Infectious Disease"/>
            <person name="Wu L."/>
            <person name="Ma J."/>
        </authorList>
    </citation>
    <scope>NUCLEOTIDE SEQUENCE [LARGE SCALE GENOMIC DNA]</scope>
    <source>
        <strain evidence="8">CGMCC 4.7304</strain>
    </source>
</reference>
<evidence type="ECO:0000256" key="2">
    <source>
        <dbReference type="ARBA" id="ARBA00022723"/>
    </source>
</evidence>
<protein>
    <submittedName>
        <fullName evidence="7">Alpha-ketoglutarate-dependent dioxygenase AlkB family protein</fullName>
    </submittedName>
</protein>
<dbReference type="InterPro" id="IPR004574">
    <property type="entry name" value="Alkb"/>
</dbReference>
<dbReference type="Gene3D" id="2.60.120.590">
    <property type="entry name" value="Alpha-ketoglutarate-dependent dioxygenase AlkB-like"/>
    <property type="match status" value="1"/>
</dbReference>
<comment type="cofactor">
    <cofactor evidence="1">
        <name>Fe(2+)</name>
        <dbReference type="ChEBI" id="CHEBI:29033"/>
    </cofactor>
</comment>
<keyword evidence="2" id="KW-0479">Metal-binding</keyword>
<comment type="caution">
    <text evidence="7">The sequence shown here is derived from an EMBL/GenBank/DDBJ whole genome shotgun (WGS) entry which is preliminary data.</text>
</comment>
<sequence>MNGANGELFPRERSEVAPGAVHVPGWLDEARARELLSACRAWAKPPAGLRTVRLPGGAEMSVRQVCLGRHWAVVPRCPSCGRAVRENPDCPGPHGYPYAYTRTVVDGDGAPVKPFPAWLGALARQAVADAYGPTPPRQRSGIGETADYDIALVNFYAAGARMGMHQDHDERSAAPVVSLSLGDSCVFRFGNTRTRPRPWTDIELRSGDLFVFGGPSRLAFHGVPRTHPGTAPPELGLTGRLNITLRVSGL</sequence>
<evidence type="ECO:0000256" key="4">
    <source>
        <dbReference type="ARBA" id="ARBA00023002"/>
    </source>
</evidence>
<dbReference type="Pfam" id="PF13532">
    <property type="entry name" value="2OG-FeII_Oxy_2"/>
    <property type="match status" value="1"/>
</dbReference>
<name>A0ABW0YVF1_9ACTN</name>
<keyword evidence="5" id="KW-0408">Iron</keyword>
<dbReference type="InterPro" id="IPR005123">
    <property type="entry name" value="Oxoglu/Fe-dep_dioxygenase_dom"/>
</dbReference>
<evidence type="ECO:0000313" key="8">
    <source>
        <dbReference type="Proteomes" id="UP001596083"/>
    </source>
</evidence>
<dbReference type="RefSeq" id="WP_390314630.1">
    <property type="nucleotide sequence ID" value="NZ_JBHSPB010000002.1"/>
</dbReference>
<keyword evidence="3 7" id="KW-0223">Dioxygenase</keyword>
<organism evidence="7 8">
    <name type="scientific">Streptomyces gamaensis</name>
    <dbReference type="NCBI Taxonomy" id="1763542"/>
    <lineage>
        <taxon>Bacteria</taxon>
        <taxon>Bacillati</taxon>
        <taxon>Actinomycetota</taxon>
        <taxon>Actinomycetes</taxon>
        <taxon>Kitasatosporales</taxon>
        <taxon>Streptomycetaceae</taxon>
        <taxon>Streptomyces</taxon>
    </lineage>
</organism>
<dbReference type="GO" id="GO:0051213">
    <property type="term" value="F:dioxygenase activity"/>
    <property type="evidence" value="ECO:0007669"/>
    <property type="project" value="UniProtKB-KW"/>
</dbReference>
<dbReference type="PANTHER" id="PTHR16557:SF2">
    <property type="entry name" value="NUCLEIC ACID DIOXYGENASE ALKBH1"/>
    <property type="match status" value="1"/>
</dbReference>
<gene>
    <name evidence="7" type="ORF">ACFP1Z_04220</name>
</gene>
<evidence type="ECO:0000259" key="6">
    <source>
        <dbReference type="PROSITE" id="PS51471"/>
    </source>
</evidence>
<dbReference type="PANTHER" id="PTHR16557">
    <property type="entry name" value="ALKYLATED DNA REPAIR PROTEIN ALKB-RELATED"/>
    <property type="match status" value="1"/>
</dbReference>
<feature type="domain" description="Fe2OG dioxygenase" evidence="6">
    <location>
        <begin position="147"/>
        <end position="249"/>
    </location>
</feature>
<dbReference type="EMBL" id="JBHSPB010000002">
    <property type="protein sequence ID" value="MFC5719393.1"/>
    <property type="molecule type" value="Genomic_DNA"/>
</dbReference>
<keyword evidence="4" id="KW-0560">Oxidoreductase</keyword>
<accession>A0ABW0YVF1</accession>
<dbReference type="InterPro" id="IPR027450">
    <property type="entry name" value="AlkB-like"/>
</dbReference>
<evidence type="ECO:0000256" key="5">
    <source>
        <dbReference type="ARBA" id="ARBA00023004"/>
    </source>
</evidence>
<evidence type="ECO:0000256" key="3">
    <source>
        <dbReference type="ARBA" id="ARBA00022964"/>
    </source>
</evidence>
<evidence type="ECO:0000313" key="7">
    <source>
        <dbReference type="EMBL" id="MFC5719393.1"/>
    </source>
</evidence>
<dbReference type="Proteomes" id="UP001596083">
    <property type="component" value="Unassembled WGS sequence"/>
</dbReference>
<proteinExistence type="predicted"/>
<keyword evidence="8" id="KW-1185">Reference proteome</keyword>
<evidence type="ECO:0000256" key="1">
    <source>
        <dbReference type="ARBA" id="ARBA00001954"/>
    </source>
</evidence>
<dbReference type="PROSITE" id="PS51471">
    <property type="entry name" value="FE2OG_OXY"/>
    <property type="match status" value="1"/>
</dbReference>
<dbReference type="SUPFAM" id="SSF51197">
    <property type="entry name" value="Clavaminate synthase-like"/>
    <property type="match status" value="1"/>
</dbReference>
<dbReference type="InterPro" id="IPR037151">
    <property type="entry name" value="AlkB-like_sf"/>
</dbReference>